<organism evidence="1 2">
    <name type="scientific">Naganishia adeliensis</name>
    <dbReference type="NCBI Taxonomy" id="92952"/>
    <lineage>
        <taxon>Eukaryota</taxon>
        <taxon>Fungi</taxon>
        <taxon>Dikarya</taxon>
        <taxon>Basidiomycota</taxon>
        <taxon>Agaricomycotina</taxon>
        <taxon>Tremellomycetes</taxon>
        <taxon>Filobasidiales</taxon>
        <taxon>Filobasidiaceae</taxon>
        <taxon>Naganishia</taxon>
    </lineage>
</organism>
<reference evidence="1" key="1">
    <citation type="submission" date="2023-04" db="EMBL/GenBank/DDBJ databases">
        <title>Draft Genome sequencing of Naganishia species isolated from polar environments using Oxford Nanopore Technology.</title>
        <authorList>
            <person name="Leo P."/>
            <person name="Venkateswaran K."/>
        </authorList>
    </citation>
    <scope>NUCLEOTIDE SEQUENCE</scope>
    <source>
        <strain evidence="1">MNA-CCFEE 5262</strain>
    </source>
</reference>
<accession>A0ACC2WRG5</accession>
<name>A0ACC2WRG5_9TREE</name>
<sequence length="846" mass="92040">MSFFGFDPVLPERRAPAQAADEDIAVYTWGTEEYGDLGGQLVEGGDEANDETFGDLTIGGDFQFANHAPGQTLASTTVNKPKKKKATGGDLFASTEADFFGFSKKSTKPKTNISQKPSSVVISSSSTKPPTQQQGLWSTPAPSAAFQAAASQVASSQPAASALPAARTLAEIEQELLANRARQPMTLEEIESEMRRNLTVDAPQVPSGVAQGQVQDGFPQPQGYQAQFPAVGRTFPALGGQAQNAQGMFGQPMQMQQPMYPLDSRGPPGLAPGTTANPTSRERMNAELEQKIRETEVAEGKRRRKAEKIAGMARYNGIMTQGDKEFITRIQLSQLVTDDPYASDFYAQVYSALAHQRRTAAGQPAPAPGPTGATVLPVTSGRGLGVGVSRSTGRKLRDNAMQRMTMQVKRIVENAQQRQKSAPTATLQGALGKNKLRPTATAPRPALQVTSSSRNTVNQVPKTGEQPSAITSVLGAATGTTQRQPLTRKQVLGRLEELFEAVLEVEQIRRTQPPLPPQNEEQMQRMGMTPVEVEQLIKRGQEWSQAVQGAVDTLWRKLMVQEPLEISNPHPFIALLGPIKGHRIFSRVIRHFDHARNLTMVILLLACFPQLDVVRNAPSPTLTTSALLSAPELAARQQKEREFESFSNNVINIMIGVINQHDLKMIAGMVNLCLERWDMKTVLSTRPGLALITSLLARGTILQQGATDAANPTPPSAADIQQWDQAFMTLLHTLLPILSSLFPSTRAQATAFGPNASFEAQMETRDEYEGIKMDVLDGEVWGLCTMLAAQATGDDTTFLVLNLRDKIRYTFNSAKHGWVSPQRGEIRLKNVDAFLGVLGMNVSMLN</sequence>
<dbReference type="Proteomes" id="UP001230649">
    <property type="component" value="Unassembled WGS sequence"/>
</dbReference>
<gene>
    <name evidence="1" type="ORF">QFC20_001805</name>
</gene>
<evidence type="ECO:0000313" key="1">
    <source>
        <dbReference type="EMBL" id="KAJ9113779.1"/>
    </source>
</evidence>
<keyword evidence="2" id="KW-1185">Reference proteome</keyword>
<proteinExistence type="predicted"/>
<comment type="caution">
    <text evidence="1">The sequence shown here is derived from an EMBL/GenBank/DDBJ whole genome shotgun (WGS) entry which is preliminary data.</text>
</comment>
<dbReference type="EMBL" id="JASBWS010000011">
    <property type="protein sequence ID" value="KAJ9113779.1"/>
    <property type="molecule type" value="Genomic_DNA"/>
</dbReference>
<evidence type="ECO:0000313" key="2">
    <source>
        <dbReference type="Proteomes" id="UP001230649"/>
    </source>
</evidence>
<protein>
    <submittedName>
        <fullName evidence="1">Uncharacterized protein</fullName>
    </submittedName>
</protein>